<dbReference type="NCBIfam" id="NF005929">
    <property type="entry name" value="PRK07946.1"/>
    <property type="match status" value="1"/>
</dbReference>
<organism evidence="9 10">
    <name type="scientific">Actinomadura hallensis</name>
    <dbReference type="NCBI Taxonomy" id="337895"/>
    <lineage>
        <taxon>Bacteria</taxon>
        <taxon>Bacillati</taxon>
        <taxon>Actinomycetota</taxon>
        <taxon>Actinomycetes</taxon>
        <taxon>Streptosporangiales</taxon>
        <taxon>Thermomonosporaceae</taxon>
        <taxon>Actinomadura</taxon>
    </lineage>
</organism>
<feature type="transmembrane region" description="Helical" evidence="8">
    <location>
        <begin position="6"/>
        <end position="24"/>
    </location>
</feature>
<keyword evidence="3" id="KW-1003">Cell membrane</keyword>
<dbReference type="RefSeq" id="WP_141970969.1">
    <property type="nucleotide sequence ID" value="NZ_VFPO01000001.1"/>
</dbReference>
<feature type="compositionally biased region" description="Basic and acidic residues" evidence="7">
    <location>
        <begin position="124"/>
        <end position="138"/>
    </location>
</feature>
<evidence type="ECO:0000256" key="2">
    <source>
        <dbReference type="ARBA" id="ARBA00010388"/>
    </source>
</evidence>
<evidence type="ECO:0000256" key="8">
    <source>
        <dbReference type="SAM" id="Phobius"/>
    </source>
</evidence>
<dbReference type="OrthoDB" id="9799219at2"/>
<dbReference type="Proteomes" id="UP000316706">
    <property type="component" value="Unassembled WGS sequence"/>
</dbReference>
<evidence type="ECO:0000313" key="10">
    <source>
        <dbReference type="Proteomes" id="UP000316706"/>
    </source>
</evidence>
<feature type="compositionally biased region" description="Gly residues" evidence="7">
    <location>
        <begin position="174"/>
        <end position="203"/>
    </location>
</feature>
<dbReference type="Pfam" id="PF00420">
    <property type="entry name" value="Oxidored_q2"/>
    <property type="match status" value="1"/>
</dbReference>
<comment type="caution">
    <text evidence="9">The sequence shown here is derived from an EMBL/GenBank/DDBJ whole genome shotgun (WGS) entry which is preliminary data.</text>
</comment>
<protein>
    <submittedName>
        <fullName evidence="9">Multisubunit Na+/H+ antiporter MnhC subunit</fullName>
    </submittedName>
</protein>
<feature type="transmembrane region" description="Helical" evidence="8">
    <location>
        <begin position="74"/>
        <end position="95"/>
    </location>
</feature>
<keyword evidence="4 8" id="KW-0812">Transmembrane</keyword>
<keyword evidence="5 8" id="KW-1133">Transmembrane helix</keyword>
<dbReference type="GO" id="GO:0005886">
    <property type="term" value="C:plasma membrane"/>
    <property type="evidence" value="ECO:0007669"/>
    <property type="project" value="UniProtKB-SubCell"/>
</dbReference>
<dbReference type="EMBL" id="VFPO01000001">
    <property type="protein sequence ID" value="TQM70251.1"/>
    <property type="molecule type" value="Genomic_DNA"/>
</dbReference>
<evidence type="ECO:0000256" key="4">
    <source>
        <dbReference type="ARBA" id="ARBA00022692"/>
    </source>
</evidence>
<feature type="compositionally biased region" description="Basic and acidic residues" evidence="7">
    <location>
        <begin position="157"/>
        <end position="169"/>
    </location>
</feature>
<dbReference type="InterPro" id="IPR039428">
    <property type="entry name" value="NUOK/Mnh_C1-like"/>
</dbReference>
<keyword evidence="6 8" id="KW-0472">Membrane</keyword>
<evidence type="ECO:0000313" key="9">
    <source>
        <dbReference type="EMBL" id="TQM70251.1"/>
    </source>
</evidence>
<dbReference type="Gene3D" id="1.10.287.3510">
    <property type="match status" value="1"/>
</dbReference>
<evidence type="ECO:0000256" key="7">
    <source>
        <dbReference type="SAM" id="MobiDB-lite"/>
    </source>
</evidence>
<feature type="compositionally biased region" description="Acidic residues" evidence="7">
    <location>
        <begin position="139"/>
        <end position="153"/>
    </location>
</feature>
<feature type="transmembrane region" description="Helical" evidence="8">
    <location>
        <begin position="31"/>
        <end position="54"/>
    </location>
</feature>
<dbReference type="PANTHER" id="PTHR34583">
    <property type="entry name" value="ANTIPORTER SUBUNIT MNHC2-RELATED"/>
    <property type="match status" value="1"/>
</dbReference>
<proteinExistence type="inferred from homology"/>
<accession>A0A543II59</accession>
<dbReference type="AlphaFoldDB" id="A0A543II59"/>
<sequence length="203" mass="21623">MTGPALILVLAVAVLFAAGFHMLMQRSLIRVVVGFMLLGHGANVLLLLAGGAAGSPPLIGERSERPMADPLPQAMVLTAIVITFGVTAFLLALAFRSRVLLGEDEVRDDVEDRQVHAARRRRESRAGGRDYADGRDPIEDYTEWEDAEQEDFSQVDIAHDPARRDDTGRRGRGLKGFGRADGGTGGGTDRGTDRGNGGGTDGA</sequence>
<gene>
    <name evidence="9" type="ORF">FHX41_3973</name>
</gene>
<dbReference type="InterPro" id="IPR050601">
    <property type="entry name" value="CPA3_antiporter_subunitC"/>
</dbReference>
<keyword evidence="10" id="KW-1185">Reference proteome</keyword>
<comment type="subcellular location">
    <subcellularLocation>
        <location evidence="1">Cell membrane</location>
        <topology evidence="1">Multi-pass membrane protein</topology>
    </subcellularLocation>
</comment>
<evidence type="ECO:0000256" key="3">
    <source>
        <dbReference type="ARBA" id="ARBA00022475"/>
    </source>
</evidence>
<reference evidence="9 10" key="1">
    <citation type="submission" date="2019-06" db="EMBL/GenBank/DDBJ databases">
        <title>Sequencing the genomes of 1000 actinobacteria strains.</title>
        <authorList>
            <person name="Klenk H.-P."/>
        </authorList>
    </citation>
    <scope>NUCLEOTIDE SEQUENCE [LARGE SCALE GENOMIC DNA]</scope>
    <source>
        <strain evidence="9 10">DSM 45043</strain>
    </source>
</reference>
<evidence type="ECO:0000256" key="1">
    <source>
        <dbReference type="ARBA" id="ARBA00004651"/>
    </source>
</evidence>
<evidence type="ECO:0000256" key="5">
    <source>
        <dbReference type="ARBA" id="ARBA00022989"/>
    </source>
</evidence>
<name>A0A543II59_9ACTN</name>
<comment type="similarity">
    <text evidence="2">Belongs to the CPA3 antiporters (TC 2.A.63) subunit C family.</text>
</comment>
<evidence type="ECO:0000256" key="6">
    <source>
        <dbReference type="ARBA" id="ARBA00023136"/>
    </source>
</evidence>
<feature type="region of interest" description="Disordered" evidence="7">
    <location>
        <begin position="111"/>
        <end position="203"/>
    </location>
</feature>
<dbReference type="PANTHER" id="PTHR34583:SF2">
    <property type="entry name" value="ANTIPORTER SUBUNIT MNHC2-RELATED"/>
    <property type="match status" value="1"/>
</dbReference>